<proteinExistence type="predicted"/>
<gene>
    <name evidence="1" type="ORF">PIB30_090539</name>
</gene>
<accession>A0ABU6SV47</accession>
<evidence type="ECO:0008006" key="3">
    <source>
        <dbReference type="Google" id="ProtNLM"/>
    </source>
</evidence>
<name>A0ABU6SV47_9FABA</name>
<dbReference type="Proteomes" id="UP001341840">
    <property type="component" value="Unassembled WGS sequence"/>
</dbReference>
<dbReference type="EMBL" id="JASCZI010062170">
    <property type="protein sequence ID" value="MED6140170.1"/>
    <property type="molecule type" value="Genomic_DNA"/>
</dbReference>
<keyword evidence="2" id="KW-1185">Reference proteome</keyword>
<sequence>MRPRGRENETCTSLQYVRSYGTLCCPTCMIYLYHFEALDVSFPMALEPCHLDLCSSSYDPISVKSNDCGMYLAQWIIFYRFDGSYNVERITEYRRMRLVVDMMLKHHKDLCPYFIEDRLQYWRAYVKEPPGQE</sequence>
<comment type="caution">
    <text evidence="1">The sequence shown here is derived from an EMBL/GenBank/DDBJ whole genome shotgun (WGS) entry which is preliminary data.</text>
</comment>
<organism evidence="1 2">
    <name type="scientific">Stylosanthes scabra</name>
    <dbReference type="NCBI Taxonomy" id="79078"/>
    <lineage>
        <taxon>Eukaryota</taxon>
        <taxon>Viridiplantae</taxon>
        <taxon>Streptophyta</taxon>
        <taxon>Embryophyta</taxon>
        <taxon>Tracheophyta</taxon>
        <taxon>Spermatophyta</taxon>
        <taxon>Magnoliopsida</taxon>
        <taxon>eudicotyledons</taxon>
        <taxon>Gunneridae</taxon>
        <taxon>Pentapetalae</taxon>
        <taxon>rosids</taxon>
        <taxon>fabids</taxon>
        <taxon>Fabales</taxon>
        <taxon>Fabaceae</taxon>
        <taxon>Papilionoideae</taxon>
        <taxon>50 kb inversion clade</taxon>
        <taxon>dalbergioids sensu lato</taxon>
        <taxon>Dalbergieae</taxon>
        <taxon>Pterocarpus clade</taxon>
        <taxon>Stylosanthes</taxon>
    </lineage>
</organism>
<reference evidence="1 2" key="1">
    <citation type="journal article" date="2023" name="Plants (Basel)">
        <title>Bridging the Gap: Combining Genomics and Transcriptomics Approaches to Understand Stylosanthes scabra, an Orphan Legume from the Brazilian Caatinga.</title>
        <authorList>
            <person name="Ferreira-Neto J.R.C."/>
            <person name="da Silva M.D."/>
            <person name="Binneck E."/>
            <person name="de Melo N.F."/>
            <person name="da Silva R.H."/>
            <person name="de Melo A.L.T.M."/>
            <person name="Pandolfi V."/>
            <person name="Bustamante F.O."/>
            <person name="Brasileiro-Vidal A.C."/>
            <person name="Benko-Iseppon A.M."/>
        </authorList>
    </citation>
    <scope>NUCLEOTIDE SEQUENCE [LARGE SCALE GENOMIC DNA]</scope>
    <source>
        <tissue evidence="1">Leaves</tissue>
    </source>
</reference>
<evidence type="ECO:0000313" key="1">
    <source>
        <dbReference type="EMBL" id="MED6140170.1"/>
    </source>
</evidence>
<evidence type="ECO:0000313" key="2">
    <source>
        <dbReference type="Proteomes" id="UP001341840"/>
    </source>
</evidence>
<protein>
    <recommendedName>
        <fullName evidence="3">Ubiquitin-like protease family profile domain-containing protein</fullName>
    </recommendedName>
</protein>